<organism evidence="1">
    <name type="scientific">freshwater metagenome</name>
    <dbReference type="NCBI Taxonomy" id="449393"/>
    <lineage>
        <taxon>unclassified sequences</taxon>
        <taxon>metagenomes</taxon>
        <taxon>ecological metagenomes</taxon>
    </lineage>
</organism>
<protein>
    <submittedName>
        <fullName evidence="1">Unannotated protein</fullName>
    </submittedName>
</protein>
<gene>
    <name evidence="1" type="ORF">UFOPK3773_01851</name>
</gene>
<reference evidence="1" key="1">
    <citation type="submission" date="2020-05" db="EMBL/GenBank/DDBJ databases">
        <authorList>
            <person name="Chiriac C."/>
            <person name="Salcher M."/>
            <person name="Ghai R."/>
            <person name="Kavagutti S V."/>
        </authorList>
    </citation>
    <scope>NUCLEOTIDE SEQUENCE</scope>
</reference>
<evidence type="ECO:0000313" key="1">
    <source>
        <dbReference type="EMBL" id="CAB4958651.1"/>
    </source>
</evidence>
<dbReference type="EMBL" id="CAFBNF010000256">
    <property type="protein sequence ID" value="CAB4958651.1"/>
    <property type="molecule type" value="Genomic_DNA"/>
</dbReference>
<dbReference type="AlphaFoldDB" id="A0A6J7KT28"/>
<dbReference type="AntiFam" id="ANF00193">
    <property type="entry name" value="Shadow ORF (opposite ilvB)"/>
</dbReference>
<proteinExistence type="predicted"/>
<accession>A0A6J7KT28</accession>
<sequence>MGMVMPRMSASWKASVPMAALGTCPVMATMGTESMWASAMGVTRFVAPGPEVAMQTPTRPVASAYPSAAWPPACSCRTRMWRIWVESISGS</sequence>
<name>A0A6J7KT28_9ZZZZ</name>